<dbReference type="InterPro" id="IPR007219">
    <property type="entry name" value="XnlR_reg_dom"/>
</dbReference>
<gene>
    <name evidence="9" type="ORF">G7Z17_g7871</name>
</gene>
<dbReference type="SMART" id="SM00906">
    <property type="entry name" value="Fungal_trans"/>
    <property type="match status" value="1"/>
</dbReference>
<dbReference type="GO" id="GO:0000981">
    <property type="term" value="F:DNA-binding transcription factor activity, RNA polymerase II-specific"/>
    <property type="evidence" value="ECO:0007669"/>
    <property type="project" value="TreeGrafter"/>
</dbReference>
<comment type="subcellular location">
    <subcellularLocation>
        <location evidence="1">Nucleus</location>
    </subcellularLocation>
</comment>
<dbReference type="EMBL" id="JAANBB010000184">
    <property type="protein sequence ID" value="KAF7547236.1"/>
    <property type="molecule type" value="Genomic_DNA"/>
</dbReference>
<dbReference type="Proteomes" id="UP000722485">
    <property type="component" value="Unassembled WGS sequence"/>
</dbReference>
<protein>
    <recommendedName>
        <fullName evidence="8">Xylanolytic transcriptional activator regulatory domain-containing protein</fullName>
    </recommendedName>
</protein>
<keyword evidence="5" id="KW-0238">DNA-binding</keyword>
<dbReference type="AlphaFoldDB" id="A0A9P5H873"/>
<keyword evidence="6" id="KW-0804">Transcription</keyword>
<evidence type="ECO:0000256" key="4">
    <source>
        <dbReference type="ARBA" id="ARBA00023015"/>
    </source>
</evidence>
<organism evidence="9 10">
    <name type="scientific">Cylindrodendrum hubeiense</name>
    <dbReference type="NCBI Taxonomy" id="595255"/>
    <lineage>
        <taxon>Eukaryota</taxon>
        <taxon>Fungi</taxon>
        <taxon>Dikarya</taxon>
        <taxon>Ascomycota</taxon>
        <taxon>Pezizomycotina</taxon>
        <taxon>Sordariomycetes</taxon>
        <taxon>Hypocreomycetidae</taxon>
        <taxon>Hypocreales</taxon>
        <taxon>Nectriaceae</taxon>
        <taxon>Cylindrodendrum</taxon>
    </lineage>
</organism>
<name>A0A9P5H873_9HYPO</name>
<proteinExistence type="predicted"/>
<keyword evidence="2" id="KW-0479">Metal-binding</keyword>
<dbReference type="CDD" id="cd12148">
    <property type="entry name" value="fungal_TF_MHR"/>
    <property type="match status" value="1"/>
</dbReference>
<evidence type="ECO:0000313" key="10">
    <source>
        <dbReference type="Proteomes" id="UP000722485"/>
    </source>
</evidence>
<evidence type="ECO:0000256" key="3">
    <source>
        <dbReference type="ARBA" id="ARBA00022833"/>
    </source>
</evidence>
<comment type="caution">
    <text evidence="9">The sequence shown here is derived from an EMBL/GenBank/DDBJ whole genome shotgun (WGS) entry which is preliminary data.</text>
</comment>
<dbReference type="Pfam" id="PF04082">
    <property type="entry name" value="Fungal_trans"/>
    <property type="match status" value="1"/>
</dbReference>
<sequence length="803" mass="89754">MSCLNAGLSTRPNYLRAALECRVGQKPAGFGNLYIGIITAFPHNLLPHNTLAFTPIHDNRLRGTRILLTRTPLKPIHGSSLQPLKQGTPNFPGFPATLGTGAGSEERDRMRPLSSHLAQVEARLRWLEDSLRRIAPEELENAPVVSAISLEPGGSSFSQTSQPLDPSLSAVDEQPVIDQLLEGVFESTCDSASPATSTQIKPSEPLAHEVGLLSLANSKESKYLGPSSGVPFARLIFSAIPQSQGLAACWATPNATDSNDATRAQPFPQDWTSEVDLQHFVDAYFEMYQPLYPFLDEDAIHERFETLFIKRLQPSHAAHMPRLAEIEAALSPVHSVQVFLIIALGARTLEPRLSSDFSSERYLATAMSRLDSLALHDSIEGLQIMLLLTLCSFSFVDGPNAWFLTSNIIASCLDLGFQRRWMEISSVMSPQQQQHVLIRKTLRSGIFWSAYSLERSLAVVLGRPLTLRDEAIDVEFPGNDDGIPGHPDIPLQETTRSVKDASPPSHKRTRLEVSPYTASHYSFRFDRIAAEIKLTLYRVVNMPDRFPWPTDLPTWQSTVHKNCDTLLDDLIRDLKWRSRRGTSDGAIRSLELKYHQCLMLLHRPSPAISEPSIESWKTCYESAVKTLLISAELHRFCKLTNSWLTAHNIFVSGITFLYCLWIKPNLMEETSIDTFNNHTSACSTLLKYLGKTWSVAADALEKFERLVQLTAKSWRSRYGEQRTEVEAGQSLISLHQSDGWYNMSANRDDDNADGIPNPININEPAPGSLFPTGQINENCELEFGSFYNELGDMSTWFDLDWIG</sequence>
<dbReference type="GO" id="GO:0008270">
    <property type="term" value="F:zinc ion binding"/>
    <property type="evidence" value="ECO:0007669"/>
    <property type="project" value="InterPro"/>
</dbReference>
<dbReference type="GO" id="GO:0043565">
    <property type="term" value="F:sequence-specific DNA binding"/>
    <property type="evidence" value="ECO:0007669"/>
    <property type="project" value="TreeGrafter"/>
</dbReference>
<dbReference type="PANTHER" id="PTHR47782:SF12">
    <property type="entry name" value="ZN(II)2CYS6 TRANSCRIPTION FACTOR (EUROFUNG)"/>
    <property type="match status" value="1"/>
</dbReference>
<evidence type="ECO:0000259" key="8">
    <source>
        <dbReference type="SMART" id="SM00906"/>
    </source>
</evidence>
<keyword evidence="3" id="KW-0862">Zinc</keyword>
<keyword evidence="4" id="KW-0805">Transcription regulation</keyword>
<dbReference type="OrthoDB" id="189997at2759"/>
<dbReference type="GO" id="GO:0045944">
    <property type="term" value="P:positive regulation of transcription by RNA polymerase II"/>
    <property type="evidence" value="ECO:0007669"/>
    <property type="project" value="TreeGrafter"/>
</dbReference>
<dbReference type="InterPro" id="IPR052202">
    <property type="entry name" value="Yeast_MetPath_Reg"/>
</dbReference>
<evidence type="ECO:0000256" key="1">
    <source>
        <dbReference type="ARBA" id="ARBA00004123"/>
    </source>
</evidence>
<evidence type="ECO:0000256" key="2">
    <source>
        <dbReference type="ARBA" id="ARBA00022723"/>
    </source>
</evidence>
<evidence type="ECO:0000256" key="7">
    <source>
        <dbReference type="ARBA" id="ARBA00023242"/>
    </source>
</evidence>
<reference evidence="9" key="1">
    <citation type="submission" date="2020-03" db="EMBL/GenBank/DDBJ databases">
        <title>Draft Genome Sequence of Cylindrodendrum hubeiense.</title>
        <authorList>
            <person name="Buettner E."/>
            <person name="Kellner H."/>
        </authorList>
    </citation>
    <scope>NUCLEOTIDE SEQUENCE</scope>
    <source>
        <strain evidence="9">IHI 201604</strain>
    </source>
</reference>
<dbReference type="GO" id="GO:0005634">
    <property type="term" value="C:nucleus"/>
    <property type="evidence" value="ECO:0007669"/>
    <property type="project" value="UniProtKB-SubCell"/>
</dbReference>
<dbReference type="GO" id="GO:0006351">
    <property type="term" value="P:DNA-templated transcription"/>
    <property type="evidence" value="ECO:0007669"/>
    <property type="project" value="InterPro"/>
</dbReference>
<evidence type="ECO:0000256" key="5">
    <source>
        <dbReference type="ARBA" id="ARBA00023125"/>
    </source>
</evidence>
<feature type="domain" description="Xylanolytic transcriptional activator regulatory" evidence="8">
    <location>
        <begin position="401"/>
        <end position="483"/>
    </location>
</feature>
<dbReference type="PANTHER" id="PTHR47782">
    <property type="entry name" value="ZN(II)2CYS6 TRANSCRIPTION FACTOR (EUROFUNG)-RELATED"/>
    <property type="match status" value="1"/>
</dbReference>
<keyword evidence="10" id="KW-1185">Reference proteome</keyword>
<keyword evidence="7" id="KW-0539">Nucleus</keyword>
<accession>A0A9P5H873</accession>
<evidence type="ECO:0000313" key="9">
    <source>
        <dbReference type="EMBL" id="KAF7547236.1"/>
    </source>
</evidence>
<evidence type="ECO:0000256" key="6">
    <source>
        <dbReference type="ARBA" id="ARBA00023163"/>
    </source>
</evidence>